<keyword evidence="2" id="KW-1185">Reference proteome</keyword>
<dbReference type="Proteomes" id="UP000037854">
    <property type="component" value="Unassembled WGS sequence"/>
</dbReference>
<accession>A0ABR5MK73</accession>
<reference evidence="1 2" key="1">
    <citation type="submission" date="2015-07" db="EMBL/GenBank/DDBJ databases">
        <title>High-quality draft genome sequence of Oceanobacillus caeni HM6, a bacillus isolated from a human feces.</title>
        <authorList>
            <person name="Kumar J."/>
            <person name="Verma M.K."/>
            <person name="Pandey R."/>
            <person name="Bhambi M."/>
            <person name="Chauhan N."/>
        </authorList>
    </citation>
    <scope>NUCLEOTIDE SEQUENCE [LARGE SCALE GENOMIC DNA]</scope>
    <source>
        <strain evidence="1 2">HM6</strain>
    </source>
</reference>
<evidence type="ECO:0000313" key="1">
    <source>
        <dbReference type="EMBL" id="KPH76100.1"/>
    </source>
</evidence>
<dbReference type="EMBL" id="LGTK01000018">
    <property type="protein sequence ID" value="KPH76100.1"/>
    <property type="molecule type" value="Genomic_DNA"/>
</dbReference>
<sequence>MEQNFKNEIQKAWFMSEIKTQILRVAFELSSDENYSKEHAINDLIKITDPIDVEAQIQGGDFNRNN</sequence>
<organism evidence="1 2">
    <name type="scientific">Oceanobacillus caeni</name>
    <dbReference type="NCBI Taxonomy" id="405946"/>
    <lineage>
        <taxon>Bacteria</taxon>
        <taxon>Bacillati</taxon>
        <taxon>Bacillota</taxon>
        <taxon>Bacilli</taxon>
        <taxon>Bacillales</taxon>
        <taxon>Bacillaceae</taxon>
        <taxon>Oceanobacillus</taxon>
    </lineage>
</organism>
<gene>
    <name evidence="1" type="ORF">AFL42_07335</name>
</gene>
<name>A0ABR5MK73_9BACI</name>
<proteinExistence type="predicted"/>
<comment type="caution">
    <text evidence="1">The sequence shown here is derived from an EMBL/GenBank/DDBJ whole genome shotgun (WGS) entry which is preliminary data.</text>
</comment>
<dbReference type="RefSeq" id="WP_060668248.1">
    <property type="nucleotide sequence ID" value="NZ_LGTK01000018.1"/>
</dbReference>
<protein>
    <submittedName>
        <fullName evidence="1">Uncharacterized protein</fullName>
    </submittedName>
</protein>
<evidence type="ECO:0000313" key="2">
    <source>
        <dbReference type="Proteomes" id="UP000037854"/>
    </source>
</evidence>